<evidence type="ECO:0000313" key="8">
    <source>
        <dbReference type="Proteomes" id="UP001442364"/>
    </source>
</evidence>
<dbReference type="EC" id="5.4.99.12" evidence="4"/>
<comment type="caution">
    <text evidence="7">The sequence shown here is derived from an EMBL/GenBank/DDBJ whole genome shotgun (WGS) entry which is preliminary data.</text>
</comment>
<comment type="function">
    <text evidence="4">Formation of pseudouridine at positions 38, 39 and 40 in the anticodon stem and loop of transfer RNAs.</text>
</comment>
<sequence>MKRIRLRVAYDGTNYSGWQIQPNAPTIEKKLDEAIYALTGENVHVTGASRTDAGVHALGNVAVFDTASSIPADKFTYALNRYLPEDIIIQQSDEVEFDFHPRHCDTRKTYCYSILNTEFGLPKKRNYTWNVPGNIDISKMQEAAEYLVGEHDFKSFCCVRTQTETTVRKIYSLDVDRKGDEILITVTGNGFLYNMVRIIAGTLIQVGKGKFNPEYVKEMLDAKDRTQAGQTAPPQGLTLMKIEYL</sequence>
<evidence type="ECO:0000256" key="1">
    <source>
        <dbReference type="ARBA" id="ARBA00009375"/>
    </source>
</evidence>
<dbReference type="InterPro" id="IPR020097">
    <property type="entry name" value="PsdUridine_synth_TruA_a/b_dom"/>
</dbReference>
<comment type="subunit">
    <text evidence="4">Homodimer.</text>
</comment>
<evidence type="ECO:0000256" key="4">
    <source>
        <dbReference type="HAMAP-Rule" id="MF_00171"/>
    </source>
</evidence>
<dbReference type="PANTHER" id="PTHR11142">
    <property type="entry name" value="PSEUDOURIDYLATE SYNTHASE"/>
    <property type="match status" value="1"/>
</dbReference>
<dbReference type="EMBL" id="JBBMER010000007">
    <property type="protein sequence ID" value="MEQ2380172.1"/>
    <property type="molecule type" value="Genomic_DNA"/>
</dbReference>
<comment type="similarity">
    <text evidence="1 4 5">Belongs to the tRNA pseudouridine synthase TruA family.</text>
</comment>
<dbReference type="InterPro" id="IPR020103">
    <property type="entry name" value="PsdUridine_synth_cat_dom_sf"/>
</dbReference>
<dbReference type="NCBIfam" id="TIGR00071">
    <property type="entry name" value="hisT_truA"/>
    <property type="match status" value="1"/>
</dbReference>
<dbReference type="InterPro" id="IPR001406">
    <property type="entry name" value="PsdUridine_synth_TruA"/>
</dbReference>
<keyword evidence="8" id="KW-1185">Reference proteome</keyword>
<feature type="domain" description="Pseudouridine synthase I TruA alpha/beta" evidence="6">
    <location>
        <begin position="143"/>
        <end position="244"/>
    </location>
</feature>
<organism evidence="7 8">
    <name type="scientific">[Lactobacillus] rogosae</name>
    <dbReference type="NCBI Taxonomy" id="706562"/>
    <lineage>
        <taxon>Bacteria</taxon>
        <taxon>Bacillati</taxon>
        <taxon>Bacillota</taxon>
        <taxon>Clostridia</taxon>
        <taxon>Lachnospirales</taxon>
        <taxon>Lachnospiraceae</taxon>
        <taxon>Lachnospira</taxon>
    </lineage>
</organism>
<dbReference type="PANTHER" id="PTHR11142:SF0">
    <property type="entry name" value="TRNA PSEUDOURIDINE SYNTHASE-LIKE 1"/>
    <property type="match status" value="1"/>
</dbReference>
<feature type="domain" description="Pseudouridine synthase I TruA alpha/beta" evidence="6">
    <location>
        <begin position="9"/>
        <end position="102"/>
    </location>
</feature>
<dbReference type="CDD" id="cd02570">
    <property type="entry name" value="PseudoU_synth_EcTruA"/>
    <property type="match status" value="1"/>
</dbReference>
<evidence type="ECO:0000259" key="6">
    <source>
        <dbReference type="Pfam" id="PF01416"/>
    </source>
</evidence>
<feature type="binding site" evidence="4">
    <location>
        <position position="110"/>
    </location>
    <ligand>
        <name>substrate</name>
    </ligand>
</feature>
<dbReference type="Gene3D" id="3.30.70.660">
    <property type="entry name" value="Pseudouridine synthase I, catalytic domain, C-terminal subdomain"/>
    <property type="match status" value="1"/>
</dbReference>
<evidence type="ECO:0000313" key="7">
    <source>
        <dbReference type="EMBL" id="MEQ2380172.1"/>
    </source>
</evidence>
<dbReference type="SUPFAM" id="SSF55120">
    <property type="entry name" value="Pseudouridine synthase"/>
    <property type="match status" value="1"/>
</dbReference>
<dbReference type="Gene3D" id="3.30.70.580">
    <property type="entry name" value="Pseudouridine synthase I, catalytic domain, N-terminal subdomain"/>
    <property type="match status" value="1"/>
</dbReference>
<evidence type="ECO:0000256" key="3">
    <source>
        <dbReference type="ARBA" id="ARBA00023235"/>
    </source>
</evidence>
<dbReference type="InterPro" id="IPR020094">
    <property type="entry name" value="TruA/RsuA/RluB/E/F_N"/>
</dbReference>
<comment type="caution">
    <text evidence="4">Lacks conserved residue(s) required for the propagation of feature annotation.</text>
</comment>
<keyword evidence="2 4" id="KW-0819">tRNA processing</keyword>
<dbReference type="HAMAP" id="MF_00171">
    <property type="entry name" value="TruA"/>
    <property type="match status" value="1"/>
</dbReference>
<evidence type="ECO:0000256" key="5">
    <source>
        <dbReference type="RuleBase" id="RU003792"/>
    </source>
</evidence>
<dbReference type="Proteomes" id="UP001442364">
    <property type="component" value="Unassembled WGS sequence"/>
</dbReference>
<dbReference type="Pfam" id="PF01416">
    <property type="entry name" value="PseudoU_synth_1"/>
    <property type="match status" value="2"/>
</dbReference>
<reference evidence="7 8" key="1">
    <citation type="submission" date="2024-03" db="EMBL/GenBank/DDBJ databases">
        <title>Human intestinal bacterial collection.</title>
        <authorList>
            <person name="Pauvert C."/>
            <person name="Hitch T.C.A."/>
            <person name="Clavel T."/>
        </authorList>
    </citation>
    <scope>NUCLEOTIDE SEQUENCE [LARGE SCALE GENOMIC DNA]</scope>
    <source>
        <strain evidence="7 8">CLA-AA-H255</strain>
    </source>
</reference>
<name>A0ABV1BWQ2_9FIRM</name>
<keyword evidence="3 4" id="KW-0413">Isomerase</keyword>
<accession>A0ABV1BWQ2</accession>
<proteinExistence type="inferred from homology"/>
<dbReference type="PIRSF" id="PIRSF001430">
    <property type="entry name" value="tRNA_psdUrid_synth"/>
    <property type="match status" value="1"/>
</dbReference>
<feature type="active site" description="Nucleophile" evidence="4">
    <location>
        <position position="52"/>
    </location>
</feature>
<dbReference type="InterPro" id="IPR020095">
    <property type="entry name" value="PsdUridine_synth_TruA_C"/>
</dbReference>
<gene>
    <name evidence="4 7" type="primary">truA</name>
    <name evidence="7" type="ORF">WMO14_09805</name>
</gene>
<comment type="catalytic activity">
    <reaction evidence="4 5">
        <text>uridine(38/39/40) in tRNA = pseudouridine(38/39/40) in tRNA</text>
        <dbReference type="Rhea" id="RHEA:22376"/>
        <dbReference type="Rhea" id="RHEA-COMP:10085"/>
        <dbReference type="Rhea" id="RHEA-COMP:10087"/>
        <dbReference type="ChEBI" id="CHEBI:65314"/>
        <dbReference type="ChEBI" id="CHEBI:65315"/>
        <dbReference type="EC" id="5.4.99.12"/>
    </reaction>
</comment>
<dbReference type="GO" id="GO:0160147">
    <property type="term" value="F:tRNA pseudouridine(38-40) synthase activity"/>
    <property type="evidence" value="ECO:0007669"/>
    <property type="project" value="UniProtKB-EC"/>
</dbReference>
<evidence type="ECO:0000256" key="2">
    <source>
        <dbReference type="ARBA" id="ARBA00022694"/>
    </source>
</evidence>
<protein>
    <recommendedName>
        <fullName evidence="4">tRNA pseudouridine synthase A</fullName>
        <ecNumber evidence="4">5.4.99.12</ecNumber>
    </recommendedName>
    <alternativeName>
        <fullName evidence="4">tRNA pseudouridine(38-40) synthase</fullName>
    </alternativeName>
    <alternativeName>
        <fullName evidence="4">tRNA pseudouridylate synthase I</fullName>
    </alternativeName>
    <alternativeName>
        <fullName evidence="4">tRNA-uridine isomerase I</fullName>
    </alternativeName>
</protein>
<dbReference type="RefSeq" id="WP_116444197.1">
    <property type="nucleotide sequence ID" value="NZ_DAWDAH010000025.1"/>
</dbReference>